<dbReference type="Pfam" id="PF23639">
    <property type="entry name" value="DUF7146"/>
    <property type="match status" value="1"/>
</dbReference>
<reference evidence="3 4" key="1">
    <citation type="submission" date="2017-07" db="EMBL/GenBank/DDBJ databases">
        <title>Acidovorax KNDSW TSA 6 genome sequence and assembly.</title>
        <authorList>
            <person name="Mayilraj S."/>
        </authorList>
    </citation>
    <scope>NUCLEOTIDE SEQUENCE [LARGE SCALE GENOMIC DNA]</scope>
    <source>
        <strain evidence="3 4">KNDSW-TSA6</strain>
    </source>
</reference>
<dbReference type="OrthoDB" id="8967890at2"/>
<protein>
    <submittedName>
        <fullName evidence="3">Uncharacterized protein</fullName>
    </submittedName>
</protein>
<gene>
    <name evidence="3" type="ORF">CBY09_20390</name>
</gene>
<evidence type="ECO:0000313" key="4">
    <source>
        <dbReference type="Proteomes" id="UP000215441"/>
    </source>
</evidence>
<dbReference type="InterPro" id="IPR006171">
    <property type="entry name" value="TOPRIM_dom"/>
</dbReference>
<dbReference type="RefSeq" id="WP_094291391.1">
    <property type="nucleotide sequence ID" value="NZ_NOIG01000012.1"/>
</dbReference>
<dbReference type="EMBL" id="NOIG01000012">
    <property type="protein sequence ID" value="OYD48388.1"/>
    <property type="molecule type" value="Genomic_DNA"/>
</dbReference>
<dbReference type="Proteomes" id="UP000215441">
    <property type="component" value="Unassembled WGS sequence"/>
</dbReference>
<proteinExistence type="predicted"/>
<dbReference type="AlphaFoldDB" id="A0A235EH54"/>
<organism evidence="3 4">
    <name type="scientific">Acidovorax kalamii</name>
    <dbReference type="NCBI Taxonomy" id="2004485"/>
    <lineage>
        <taxon>Bacteria</taxon>
        <taxon>Pseudomonadati</taxon>
        <taxon>Pseudomonadota</taxon>
        <taxon>Betaproteobacteria</taxon>
        <taxon>Burkholderiales</taxon>
        <taxon>Comamonadaceae</taxon>
        <taxon>Acidovorax</taxon>
    </lineage>
</organism>
<name>A0A235EH54_9BURK</name>
<keyword evidence="4" id="KW-1185">Reference proteome</keyword>
<dbReference type="Pfam" id="PF13362">
    <property type="entry name" value="Toprim_3"/>
    <property type="match status" value="1"/>
</dbReference>
<evidence type="ECO:0000259" key="1">
    <source>
        <dbReference type="Pfam" id="PF13362"/>
    </source>
</evidence>
<feature type="domain" description="DUF7146" evidence="2">
    <location>
        <begin position="13"/>
        <end position="125"/>
    </location>
</feature>
<evidence type="ECO:0000259" key="2">
    <source>
        <dbReference type="Pfam" id="PF23639"/>
    </source>
</evidence>
<evidence type="ECO:0000313" key="3">
    <source>
        <dbReference type="EMBL" id="OYD48388.1"/>
    </source>
</evidence>
<sequence>MSAAGARHAYEVNRARIASLWAEARPVSADDAAGRYLARSGVALGAWPQALRLHPALDYWHMQADRKPVCLGRFPALLALFEVDTYPRGLQGAPVPHAVALQRIYLAADGSLAPVPAPIKLTGKAGPALGACARLAHAVSASRVMGMAVGIATALRIAQAARMPVWAVPEASLLAHARWPRGLRSLHVFIDVREPAQWQPAAELARKASACGLQVFPMVADMAHAEGVHTVPQFTATRL</sequence>
<comment type="caution">
    <text evidence="3">The sequence shown here is derived from an EMBL/GenBank/DDBJ whole genome shotgun (WGS) entry which is preliminary data.</text>
</comment>
<accession>A0A235EH54</accession>
<dbReference type="InterPro" id="IPR055570">
    <property type="entry name" value="DUF7146"/>
</dbReference>
<feature type="domain" description="Toprim" evidence="1">
    <location>
        <begin position="145"/>
        <end position="218"/>
    </location>
</feature>